<dbReference type="PANTHER" id="PTHR30482">
    <property type="entry name" value="HIGH-AFFINITY BRANCHED-CHAIN AMINO ACID TRANSPORT SYSTEM PERMEASE"/>
    <property type="match status" value="1"/>
</dbReference>
<dbReference type="EMBL" id="CP002659">
    <property type="protein sequence ID" value="AEC02311.1"/>
    <property type="molecule type" value="Genomic_DNA"/>
</dbReference>
<evidence type="ECO:0000256" key="4">
    <source>
        <dbReference type="ARBA" id="ARBA00022989"/>
    </source>
</evidence>
<dbReference type="InterPro" id="IPR001851">
    <property type="entry name" value="ABC_transp_permease"/>
</dbReference>
<feature type="transmembrane region" description="Helical" evidence="6">
    <location>
        <begin position="56"/>
        <end position="78"/>
    </location>
</feature>
<dbReference type="KEGG" id="scc:Spico_1090"/>
<evidence type="ECO:0000256" key="2">
    <source>
        <dbReference type="ARBA" id="ARBA00022475"/>
    </source>
</evidence>
<dbReference type="RefSeq" id="WP_013739706.1">
    <property type="nucleotide sequence ID" value="NC_015436.1"/>
</dbReference>
<keyword evidence="5 6" id="KW-0472">Membrane</keyword>
<evidence type="ECO:0000313" key="7">
    <source>
        <dbReference type="EMBL" id="AEC02311.1"/>
    </source>
</evidence>
<evidence type="ECO:0000256" key="6">
    <source>
        <dbReference type="SAM" id="Phobius"/>
    </source>
</evidence>
<comment type="subcellular location">
    <subcellularLocation>
        <location evidence="1">Cell membrane</location>
        <topology evidence="1">Multi-pass membrane protein</topology>
    </subcellularLocation>
</comment>
<dbReference type="InterPro" id="IPR043428">
    <property type="entry name" value="LivM-like"/>
</dbReference>
<evidence type="ECO:0000313" key="8">
    <source>
        <dbReference type="Proteomes" id="UP000007939"/>
    </source>
</evidence>
<feature type="transmembrane region" description="Helical" evidence="6">
    <location>
        <begin position="135"/>
        <end position="152"/>
    </location>
</feature>
<evidence type="ECO:0000256" key="3">
    <source>
        <dbReference type="ARBA" id="ARBA00022692"/>
    </source>
</evidence>
<gene>
    <name evidence="7" type="ordered locus">Spico_1090</name>
</gene>
<dbReference type="STRING" id="760011.Spico_1090"/>
<organism evidence="7 8">
    <name type="scientific">Parasphaerochaeta coccoides (strain ATCC BAA-1237 / DSM 17374 / SPN1)</name>
    <name type="common">Sphaerochaeta coccoides</name>
    <dbReference type="NCBI Taxonomy" id="760011"/>
    <lineage>
        <taxon>Bacteria</taxon>
        <taxon>Pseudomonadati</taxon>
        <taxon>Spirochaetota</taxon>
        <taxon>Spirochaetia</taxon>
        <taxon>Spirochaetales</taxon>
        <taxon>Sphaerochaetaceae</taxon>
        <taxon>Parasphaerochaeta</taxon>
    </lineage>
</organism>
<accession>F4GKB5</accession>
<keyword evidence="8" id="KW-1185">Reference proteome</keyword>
<keyword evidence="2" id="KW-1003">Cell membrane</keyword>
<dbReference type="CDD" id="cd06581">
    <property type="entry name" value="TM_PBP1_LivM_like"/>
    <property type="match status" value="1"/>
</dbReference>
<dbReference type="HOGENOM" id="CLU_031365_1_2_12"/>
<feature type="transmembrane region" description="Helical" evidence="6">
    <location>
        <begin position="264"/>
        <end position="280"/>
    </location>
</feature>
<dbReference type="Pfam" id="PF02653">
    <property type="entry name" value="BPD_transp_2"/>
    <property type="match status" value="1"/>
</dbReference>
<feature type="transmembrane region" description="Helical" evidence="6">
    <location>
        <begin position="186"/>
        <end position="206"/>
    </location>
</feature>
<dbReference type="AlphaFoldDB" id="F4GKB5"/>
<protein>
    <submittedName>
        <fullName evidence="7">Inner-membrane translocator</fullName>
    </submittedName>
</protein>
<dbReference type="Proteomes" id="UP000007939">
    <property type="component" value="Chromosome"/>
</dbReference>
<dbReference type="PANTHER" id="PTHR30482:SF10">
    <property type="entry name" value="HIGH-AFFINITY BRANCHED-CHAIN AMINO ACID TRANSPORT PROTEIN BRAE"/>
    <property type="match status" value="1"/>
</dbReference>
<reference evidence="8" key="1">
    <citation type="submission" date="2011-04" db="EMBL/GenBank/DDBJ databases">
        <title>The complete genome of Spirochaeta coccoides DSM 17374.</title>
        <authorList>
            <person name="Lucas S."/>
            <person name="Copeland A."/>
            <person name="Lapidus A."/>
            <person name="Bruce D."/>
            <person name="Goodwin L."/>
            <person name="Pitluck S."/>
            <person name="Peters L."/>
            <person name="Kyrpides N."/>
            <person name="Mavromatis K."/>
            <person name="Pagani I."/>
            <person name="Ivanova N."/>
            <person name="Ovchinnikova G."/>
            <person name="Lu M."/>
            <person name="Detter J.C."/>
            <person name="Tapia R."/>
            <person name="Han C."/>
            <person name="Land M."/>
            <person name="Hauser L."/>
            <person name="Markowitz V."/>
            <person name="Cheng J.-F."/>
            <person name="Hugenholtz P."/>
            <person name="Woyke T."/>
            <person name="Wu D."/>
            <person name="Spring S."/>
            <person name="Schroeder M."/>
            <person name="Brambilla E."/>
            <person name="Klenk H.-P."/>
            <person name="Eisen J.A."/>
        </authorList>
    </citation>
    <scope>NUCLEOTIDE SEQUENCE [LARGE SCALE GENOMIC DNA]</scope>
    <source>
        <strain evidence="8">ATCC BAA-1237 / DSM 17374 / SPN1</strain>
    </source>
</reference>
<keyword evidence="4 6" id="KW-1133">Transmembrane helix</keyword>
<feature type="transmembrane region" description="Helical" evidence="6">
    <location>
        <begin position="6"/>
        <end position="25"/>
    </location>
</feature>
<feature type="transmembrane region" description="Helical" evidence="6">
    <location>
        <begin position="32"/>
        <end position="50"/>
    </location>
</feature>
<dbReference type="OrthoDB" id="9789927at2"/>
<evidence type="ECO:0000256" key="5">
    <source>
        <dbReference type="ARBA" id="ARBA00023136"/>
    </source>
</evidence>
<proteinExistence type="predicted"/>
<dbReference type="GO" id="GO:0015658">
    <property type="term" value="F:branched-chain amino acid transmembrane transporter activity"/>
    <property type="evidence" value="ECO:0007669"/>
    <property type="project" value="InterPro"/>
</dbReference>
<reference evidence="7 8" key="2">
    <citation type="journal article" date="2012" name="Stand. Genomic Sci.">
        <title>Complete genome sequence of the termite hindgut bacterium Spirochaeta coccoides type strain (SPN1(T)), reclassification in the genus Sphaerochaeta as Sphaerochaeta coccoides comb. nov. and emendations of the family Spirochaetaceae and the genus Sphaerochaeta.</title>
        <authorList>
            <person name="Abt B."/>
            <person name="Han C."/>
            <person name="Scheuner C."/>
            <person name="Lu M."/>
            <person name="Lapidus A."/>
            <person name="Nolan M."/>
            <person name="Lucas S."/>
            <person name="Hammon N."/>
            <person name="Deshpande S."/>
            <person name="Cheng J.F."/>
            <person name="Tapia R."/>
            <person name="Goodwin L.A."/>
            <person name="Pitluck S."/>
            <person name="Liolios K."/>
            <person name="Pagani I."/>
            <person name="Ivanova N."/>
            <person name="Mavromatis K."/>
            <person name="Mikhailova N."/>
            <person name="Huntemann M."/>
            <person name="Pati A."/>
            <person name="Chen A."/>
            <person name="Palaniappan K."/>
            <person name="Land M."/>
            <person name="Hauser L."/>
            <person name="Brambilla E.M."/>
            <person name="Rohde M."/>
            <person name="Spring S."/>
            <person name="Gronow S."/>
            <person name="Goker M."/>
            <person name="Woyke T."/>
            <person name="Bristow J."/>
            <person name="Eisen J.A."/>
            <person name="Markowitz V."/>
            <person name="Hugenholtz P."/>
            <person name="Kyrpides N.C."/>
            <person name="Klenk H.P."/>
            <person name="Detter J.C."/>
        </authorList>
    </citation>
    <scope>NUCLEOTIDE SEQUENCE [LARGE SCALE GENOMIC DNA]</scope>
    <source>
        <strain evidence="8">ATCC BAA-1237 / DSM 17374 / SPN1</strain>
    </source>
</reference>
<dbReference type="GO" id="GO:0005886">
    <property type="term" value="C:plasma membrane"/>
    <property type="evidence" value="ECO:0007669"/>
    <property type="project" value="UniProtKB-SubCell"/>
</dbReference>
<name>F4GKB5_PARC1</name>
<sequence length="322" mass="34593">MLNFFLLIMIYTGIYALMAMGQNVITGYTGMLALCQAGFFAIGSYATAILSTTAGWSFWATLPVAALLSAVFGVLIGLPTLRLKGDYLAIATLGFGEIVRNILNNWDSLTRGPMGIQRIPMASIFSFVINPYQKWAFLAMVWIFVLIAYLFFRRLARSRPGRALEAIREDEIAASSMGINTTAYKVSAFAIGAAAAGIAGSLQAVYSLSVNPGSYTFMVSVLVLCMVVLGGMGNFAASILGAFILQLISYLPQLVGLSSVIPPQFKQILFGLILVVMMIWRPQGLLGRRVNLYGNDDSFQGKGSGLTNVIPFRSGKAKGGAV</sequence>
<keyword evidence="3 6" id="KW-0812">Transmembrane</keyword>
<evidence type="ECO:0000256" key="1">
    <source>
        <dbReference type="ARBA" id="ARBA00004651"/>
    </source>
</evidence>
<dbReference type="eggNOG" id="COG4177">
    <property type="taxonomic scope" value="Bacteria"/>
</dbReference>